<dbReference type="InterPro" id="IPR020539">
    <property type="entry name" value="RNase_P_CS"/>
</dbReference>
<evidence type="ECO:0000256" key="3">
    <source>
        <dbReference type="ARBA" id="ARBA00022722"/>
    </source>
</evidence>
<dbReference type="InterPro" id="IPR020568">
    <property type="entry name" value="Ribosomal_Su5_D2-typ_SF"/>
</dbReference>
<sequence length="118" mass="14191">MKQHAYGKKEKLKKKSDLDALFKHGKWKSVEHLRIIFLQNEHIDAMKIGVSVPKRNFKKAVDRNRIKRLLRESYRLNKPLFHDKWNGKAHAMLFWSSKKMPQNYQEVRDEVIHLLSKI</sequence>
<dbReference type="GO" id="GO:0030677">
    <property type="term" value="C:ribonuclease P complex"/>
    <property type="evidence" value="ECO:0007669"/>
    <property type="project" value="TreeGrafter"/>
</dbReference>
<evidence type="ECO:0000256" key="7">
    <source>
        <dbReference type="HAMAP-Rule" id="MF_00227"/>
    </source>
</evidence>
<dbReference type="SUPFAM" id="SSF54211">
    <property type="entry name" value="Ribosomal protein S5 domain 2-like"/>
    <property type="match status" value="1"/>
</dbReference>
<dbReference type="Proteomes" id="UP000270205">
    <property type="component" value="Unassembled WGS sequence"/>
</dbReference>
<comment type="subunit">
    <text evidence="7">Consists of a catalytic RNA component (M1 or rnpB) and a protein subunit.</text>
</comment>
<dbReference type="PANTHER" id="PTHR33992">
    <property type="entry name" value="RIBONUCLEASE P PROTEIN COMPONENT"/>
    <property type="match status" value="1"/>
</dbReference>
<dbReference type="EC" id="3.1.26.5" evidence="7 8"/>
<reference evidence="9 11" key="1">
    <citation type="submission" date="2018-06" db="EMBL/GenBank/DDBJ databases">
        <authorList>
            <consortium name="Pathogen Informatics"/>
            <person name="Doyle S."/>
        </authorList>
    </citation>
    <scope>NUCLEOTIDE SEQUENCE [LARGE SCALE GENOMIC DNA]</scope>
    <source>
        <strain evidence="9 11">NCTC11661</strain>
    </source>
</reference>
<evidence type="ECO:0000256" key="1">
    <source>
        <dbReference type="ARBA" id="ARBA00002663"/>
    </source>
</evidence>
<dbReference type="GO" id="GO:0000049">
    <property type="term" value="F:tRNA binding"/>
    <property type="evidence" value="ECO:0007669"/>
    <property type="project" value="UniProtKB-UniRule"/>
</dbReference>
<name>A0A376BZY8_9FLAO</name>
<dbReference type="Pfam" id="PF00825">
    <property type="entry name" value="Ribonuclease_P"/>
    <property type="match status" value="1"/>
</dbReference>
<keyword evidence="6 7" id="KW-0694">RNA-binding</keyword>
<accession>A0A376BZY8</accession>
<dbReference type="PROSITE" id="PS00648">
    <property type="entry name" value="RIBONUCLEASE_P"/>
    <property type="match status" value="1"/>
</dbReference>
<evidence type="ECO:0000313" key="9">
    <source>
        <dbReference type="EMBL" id="SSZ47051.1"/>
    </source>
</evidence>
<keyword evidence="4 7" id="KW-0255">Endonuclease</keyword>
<comment type="function">
    <text evidence="1 7">RNaseP catalyzes the removal of the 5'-leader sequence from pre-tRNA to produce the mature 5'-terminus. It can also cleave other RNA substrates such as 4.5S RNA. The protein component plays an auxiliary but essential role in vivo by binding to the 5'-leader sequence and broadening the substrate specificity of the ribozyme.</text>
</comment>
<evidence type="ECO:0000256" key="6">
    <source>
        <dbReference type="ARBA" id="ARBA00022884"/>
    </source>
</evidence>
<evidence type="ECO:0000256" key="8">
    <source>
        <dbReference type="NCBIfam" id="TIGR00188"/>
    </source>
</evidence>
<dbReference type="GO" id="GO:0001682">
    <property type="term" value="P:tRNA 5'-leader removal"/>
    <property type="evidence" value="ECO:0007669"/>
    <property type="project" value="UniProtKB-UniRule"/>
</dbReference>
<dbReference type="AlphaFoldDB" id="A0A376BZY8"/>
<dbReference type="Gene3D" id="3.30.230.10">
    <property type="match status" value="1"/>
</dbReference>
<dbReference type="EMBL" id="UYIV01000001">
    <property type="protein sequence ID" value="VDH03555.1"/>
    <property type="molecule type" value="Genomic_DNA"/>
</dbReference>
<keyword evidence="5 7" id="KW-0378">Hydrolase</keyword>
<evidence type="ECO:0000256" key="5">
    <source>
        <dbReference type="ARBA" id="ARBA00022801"/>
    </source>
</evidence>
<dbReference type="HAMAP" id="MF_00227">
    <property type="entry name" value="RNase_P"/>
    <property type="match status" value="1"/>
</dbReference>
<dbReference type="Proteomes" id="UP000255515">
    <property type="component" value="Unassembled WGS sequence"/>
</dbReference>
<reference evidence="10 12" key="2">
    <citation type="submission" date="2018-11" db="EMBL/GenBank/DDBJ databases">
        <authorList>
            <consortium name="Pathogen Informatics"/>
        </authorList>
    </citation>
    <scope>NUCLEOTIDE SEQUENCE [LARGE SCALE GENOMIC DNA]</scope>
    <source>
        <strain evidence="10 12">NCTC12929</strain>
    </source>
</reference>
<proteinExistence type="inferred from homology"/>
<evidence type="ECO:0000313" key="11">
    <source>
        <dbReference type="Proteomes" id="UP000255515"/>
    </source>
</evidence>
<dbReference type="InterPro" id="IPR014721">
    <property type="entry name" value="Ribsml_uS5_D2-typ_fold_subgr"/>
</dbReference>
<evidence type="ECO:0000256" key="2">
    <source>
        <dbReference type="ARBA" id="ARBA00022694"/>
    </source>
</evidence>
<dbReference type="PANTHER" id="PTHR33992:SF1">
    <property type="entry name" value="RIBONUCLEASE P PROTEIN COMPONENT"/>
    <property type="match status" value="1"/>
</dbReference>
<gene>
    <name evidence="7 9" type="primary">rnpA</name>
    <name evidence="9" type="ORF">NCTC11661_00714</name>
    <name evidence="10" type="ORF">NCTC12929_00941</name>
</gene>
<comment type="similarity">
    <text evidence="7">Belongs to the RnpA family.</text>
</comment>
<dbReference type="GO" id="GO:0042781">
    <property type="term" value="F:3'-tRNA processing endoribonuclease activity"/>
    <property type="evidence" value="ECO:0007669"/>
    <property type="project" value="TreeGrafter"/>
</dbReference>
<protein>
    <recommendedName>
        <fullName evidence="7 8">Ribonuclease P protein component</fullName>
        <shortName evidence="7">RNase P protein</shortName>
        <shortName evidence="7">RNaseP protein</shortName>
        <ecNumber evidence="7 8">3.1.26.5</ecNumber>
    </recommendedName>
    <alternativeName>
        <fullName evidence="7">Protein C5</fullName>
    </alternativeName>
</protein>
<keyword evidence="3 7" id="KW-0540">Nuclease</keyword>
<evidence type="ECO:0000313" key="12">
    <source>
        <dbReference type="Proteomes" id="UP000270205"/>
    </source>
</evidence>
<organism evidence="9 11">
    <name type="scientific">Bergeyella zoohelcum</name>
    <dbReference type="NCBI Taxonomy" id="1015"/>
    <lineage>
        <taxon>Bacteria</taxon>
        <taxon>Pseudomonadati</taxon>
        <taxon>Bacteroidota</taxon>
        <taxon>Flavobacteriia</taxon>
        <taxon>Flavobacteriales</taxon>
        <taxon>Weeksellaceae</taxon>
        <taxon>Bergeyella</taxon>
    </lineage>
</organism>
<evidence type="ECO:0000313" key="10">
    <source>
        <dbReference type="EMBL" id="VDH03555.1"/>
    </source>
</evidence>
<comment type="catalytic activity">
    <reaction evidence="7">
        <text>Endonucleolytic cleavage of RNA, removing 5'-extranucleotides from tRNA precursor.</text>
        <dbReference type="EC" id="3.1.26.5"/>
    </reaction>
</comment>
<keyword evidence="2 7" id="KW-0819">tRNA processing</keyword>
<dbReference type="EMBL" id="UFTJ01000001">
    <property type="protein sequence ID" value="SSZ47051.1"/>
    <property type="molecule type" value="Genomic_DNA"/>
</dbReference>
<dbReference type="NCBIfam" id="TIGR00188">
    <property type="entry name" value="rnpA"/>
    <property type="match status" value="1"/>
</dbReference>
<evidence type="ECO:0000256" key="4">
    <source>
        <dbReference type="ARBA" id="ARBA00022759"/>
    </source>
</evidence>
<dbReference type="GO" id="GO:0004526">
    <property type="term" value="F:ribonuclease P activity"/>
    <property type="evidence" value="ECO:0007669"/>
    <property type="project" value="UniProtKB-UniRule"/>
</dbReference>
<dbReference type="InterPro" id="IPR000100">
    <property type="entry name" value="RNase_P"/>
</dbReference>